<dbReference type="AlphaFoldDB" id="A0AAU9S6X0"/>
<proteinExistence type="predicted"/>
<comment type="pathway">
    <text evidence="2">Protein modification; protein ubiquitination.</text>
</comment>
<dbReference type="InterPro" id="IPR000210">
    <property type="entry name" value="BTB/POZ_dom"/>
</dbReference>
<evidence type="ECO:0000256" key="2">
    <source>
        <dbReference type="ARBA" id="ARBA00004906"/>
    </source>
</evidence>
<feature type="compositionally biased region" description="Acidic residues" evidence="3">
    <location>
        <begin position="422"/>
        <end position="441"/>
    </location>
</feature>
<evidence type="ECO:0000313" key="5">
    <source>
        <dbReference type="EMBL" id="CAH2058618.1"/>
    </source>
</evidence>
<dbReference type="Gene3D" id="3.30.710.10">
    <property type="entry name" value="Potassium Channel Kv1.1, Chain A"/>
    <property type="match status" value="2"/>
</dbReference>
<dbReference type="SUPFAM" id="SSF54695">
    <property type="entry name" value="POZ domain"/>
    <property type="match status" value="2"/>
</dbReference>
<feature type="domain" description="BTB" evidence="4">
    <location>
        <begin position="248"/>
        <end position="321"/>
    </location>
</feature>
<dbReference type="PANTHER" id="PTHR47274:SF13">
    <property type="entry name" value="GENOME ASSEMBLY, CHROMOSOME: A05"/>
    <property type="match status" value="1"/>
</dbReference>
<accession>A0AAU9S6X0</accession>
<reference evidence="5 6" key="1">
    <citation type="submission" date="2022-03" db="EMBL/GenBank/DDBJ databases">
        <authorList>
            <person name="Nunn A."/>
            <person name="Chopra R."/>
            <person name="Nunn A."/>
            <person name="Contreras Garrido A."/>
        </authorList>
    </citation>
    <scope>NUCLEOTIDE SEQUENCE [LARGE SCALE GENOMIC DNA]</scope>
</reference>
<dbReference type="CDD" id="cd18186">
    <property type="entry name" value="BTB_POZ_ZBTB_KLHL-like"/>
    <property type="match status" value="1"/>
</dbReference>
<dbReference type="PROSITE" id="PS50097">
    <property type="entry name" value="BTB"/>
    <property type="match status" value="1"/>
</dbReference>
<dbReference type="CDD" id="cd14733">
    <property type="entry name" value="BACK"/>
    <property type="match status" value="1"/>
</dbReference>
<name>A0AAU9S6X0_THLAR</name>
<dbReference type="Proteomes" id="UP000836841">
    <property type="component" value="Chromosome 4"/>
</dbReference>
<dbReference type="InterPro" id="IPR011333">
    <property type="entry name" value="SKP1/BTB/POZ_sf"/>
</dbReference>
<dbReference type="Pfam" id="PF00651">
    <property type="entry name" value="BTB"/>
    <property type="match status" value="2"/>
</dbReference>
<keyword evidence="6" id="KW-1185">Reference proteome</keyword>
<dbReference type="EMBL" id="OU466860">
    <property type="protein sequence ID" value="CAH2058618.1"/>
    <property type="molecule type" value="Genomic_DNA"/>
</dbReference>
<feature type="region of interest" description="Disordered" evidence="3">
    <location>
        <begin position="420"/>
        <end position="441"/>
    </location>
</feature>
<dbReference type="Gene3D" id="1.25.40.420">
    <property type="match status" value="1"/>
</dbReference>
<sequence length="441" mass="50449">MYSSREETVMMAQLSPHTNLFWFSLTSSSSSSFLYIPRQPKMEFWRQEDRWCLRRCWSQTRSRLHLKLETVTLSEMKHEEVEALVEFMYSVDGSIPIEVLKKHVRSLYLAADKYEIPHLRDLCRNELISSLNSSNALNVLELAQIPFDTALYNAAFTAIRTSLKTIASSAEFKLFVVKNPNLTVEIMKDSFTWSGGTNLTRGGYRKCSSCENLAVMIVSTKFDRHFDCVPKDLFFGGFAKDLKEKWHTDLRLKAGNSDHRPPISAHKLVLAARSEVFKRMLDSDVMKASSGPETITFSEMRHEELETLVEFMYSNGGSIAKLKEHVRSLYLAADKYEIPYLRALCRKELISSLNRSNALDVLELSQIHLDRSLQDAALSFIARNINTIVDSGVFRLFVARNPNLAVEITKAFMNPIMKPCEDESEMSDDESGDEFDDSDDY</sequence>
<dbReference type="PANTHER" id="PTHR47274">
    <property type="entry name" value="BTB/POZ DOMAIN CONTAINING PROTEIN, EXPRESSED-RELATED"/>
    <property type="match status" value="1"/>
</dbReference>
<organism evidence="5 6">
    <name type="scientific">Thlaspi arvense</name>
    <name type="common">Field penny-cress</name>
    <dbReference type="NCBI Taxonomy" id="13288"/>
    <lineage>
        <taxon>Eukaryota</taxon>
        <taxon>Viridiplantae</taxon>
        <taxon>Streptophyta</taxon>
        <taxon>Embryophyta</taxon>
        <taxon>Tracheophyta</taxon>
        <taxon>Spermatophyta</taxon>
        <taxon>Magnoliopsida</taxon>
        <taxon>eudicotyledons</taxon>
        <taxon>Gunneridae</taxon>
        <taxon>Pentapetalae</taxon>
        <taxon>rosids</taxon>
        <taxon>malvids</taxon>
        <taxon>Brassicales</taxon>
        <taxon>Brassicaceae</taxon>
        <taxon>Thlaspideae</taxon>
        <taxon>Thlaspi</taxon>
    </lineage>
</organism>
<comment type="function">
    <text evidence="1">May act as a substrate-specific adapter of an E3 ubiquitin-protein ligase complex (CUL3-RBX1-BTB) which mediates the ubiquitination and subsequent proteasomal degradation of target proteins.</text>
</comment>
<evidence type="ECO:0000313" key="6">
    <source>
        <dbReference type="Proteomes" id="UP000836841"/>
    </source>
</evidence>
<dbReference type="SMART" id="SM00225">
    <property type="entry name" value="BTB"/>
    <property type="match status" value="2"/>
</dbReference>
<protein>
    <recommendedName>
        <fullName evidence="4">BTB domain-containing protein</fullName>
    </recommendedName>
</protein>
<dbReference type="InterPro" id="IPR044784">
    <property type="entry name" value="At1g01640-like"/>
</dbReference>
<evidence type="ECO:0000256" key="1">
    <source>
        <dbReference type="ARBA" id="ARBA00002668"/>
    </source>
</evidence>
<evidence type="ECO:0000256" key="3">
    <source>
        <dbReference type="SAM" id="MobiDB-lite"/>
    </source>
</evidence>
<evidence type="ECO:0000259" key="4">
    <source>
        <dbReference type="PROSITE" id="PS50097"/>
    </source>
</evidence>
<gene>
    <name evidence="5" type="ORF">TAV2_LOCUS13931</name>
</gene>